<feature type="chain" id="PRO_5026170819" evidence="1">
    <location>
        <begin position="21"/>
        <end position="288"/>
    </location>
</feature>
<dbReference type="EMBL" id="MN990732">
    <property type="protein sequence ID" value="QIM10643.1"/>
    <property type="molecule type" value="Genomic_DNA"/>
</dbReference>
<proteinExistence type="predicted"/>
<dbReference type="Pfam" id="PF11276">
    <property type="entry name" value="DUF3078"/>
    <property type="match status" value="1"/>
</dbReference>
<evidence type="ECO:0000313" key="2">
    <source>
        <dbReference type="EMBL" id="QIM10643.1"/>
    </source>
</evidence>
<accession>A0A6G8F312</accession>
<reference evidence="2" key="1">
    <citation type="journal article" date="2020" name="J. ISSAAS">
        <title>Lactobacilli and other gastrointestinal microbiota of Peromyscus leucopus, reservoir host for agents of Lyme disease and other zoonoses in North America.</title>
        <authorList>
            <person name="Milovic A."/>
            <person name="Bassam K."/>
            <person name="Shao H."/>
            <person name="Chatzistamou I."/>
            <person name="Tufts D.M."/>
            <person name="Diuk-Wasser M."/>
            <person name="Barbour A.G."/>
        </authorList>
    </citation>
    <scope>NUCLEOTIDE SEQUENCE</scope>
    <source>
        <strain evidence="2">LL90</strain>
    </source>
</reference>
<dbReference type="AlphaFoldDB" id="A0A6G8F312"/>
<feature type="signal peptide" evidence="1">
    <location>
        <begin position="1"/>
        <end position="20"/>
    </location>
</feature>
<evidence type="ECO:0000256" key="1">
    <source>
        <dbReference type="SAM" id="SignalP"/>
    </source>
</evidence>
<keyword evidence="1" id="KW-0732">Signal</keyword>
<gene>
    <name evidence="2" type="ORF">PlAlph_5350</name>
</gene>
<organism evidence="2">
    <name type="scientific">uncultured Alphaproteobacteria bacterium</name>
    <dbReference type="NCBI Taxonomy" id="91750"/>
    <lineage>
        <taxon>Bacteria</taxon>
        <taxon>Pseudomonadati</taxon>
        <taxon>Pseudomonadota</taxon>
        <taxon>Alphaproteobacteria</taxon>
        <taxon>environmental samples</taxon>
    </lineage>
</organism>
<protein>
    <submittedName>
        <fullName evidence="2">Uncharacterized protein</fullName>
    </submittedName>
</protein>
<name>A0A6G8F312_9PROT</name>
<sequence>MKTKYIALFSGILLPFSAQAGDAADAYGNLRANFRRVALEMASTEVQNAKYYVDNPNSQLSADSQTSIKGVFDFVLEYEQPEWQWNNSLFAEYGRTKIRPTDDETTTSEDGDKILLTSDYNRKMWRFEADNAEAGPFASIAYQTEFKANNPAPLQKIFRGKTGVKIFNGDIIKELYAAAVGEYDMTYSDARTTKAAYEIGWRTEYVNSEQVKFQLDGYYRDYITYSEYVGTDLKYELSIIGRMDVKVHKQFSLAPYVQYFQGEAREIGKTGSNFMIGLSMAYSEIFGL</sequence>
<dbReference type="InterPro" id="IPR021428">
    <property type="entry name" value="DUF3078"/>
</dbReference>